<evidence type="ECO:0000313" key="2">
    <source>
        <dbReference type="Proteomes" id="UP001345963"/>
    </source>
</evidence>
<name>A0ABU7BS71_9TELE</name>
<dbReference type="EMBL" id="JAHUTI010065168">
    <property type="protein sequence ID" value="MED6253301.1"/>
    <property type="molecule type" value="Genomic_DNA"/>
</dbReference>
<proteinExistence type="predicted"/>
<comment type="caution">
    <text evidence="1">The sequence shown here is derived from an EMBL/GenBank/DDBJ whole genome shotgun (WGS) entry which is preliminary data.</text>
</comment>
<sequence>MQRLLLPLIIHPIDFIYDSELISIFVLGPAMGVTKGTELERIKKTKVVKTQNPRMHSFDPFSSTAPSEEEFHSWNSYDVIDSPCSHWLSKSCFLRERSSFPPLS</sequence>
<evidence type="ECO:0000313" key="1">
    <source>
        <dbReference type="EMBL" id="MED6253301.1"/>
    </source>
</evidence>
<gene>
    <name evidence="1" type="ORF">ATANTOWER_026162</name>
</gene>
<organism evidence="1 2">
    <name type="scientific">Ataeniobius toweri</name>
    <dbReference type="NCBI Taxonomy" id="208326"/>
    <lineage>
        <taxon>Eukaryota</taxon>
        <taxon>Metazoa</taxon>
        <taxon>Chordata</taxon>
        <taxon>Craniata</taxon>
        <taxon>Vertebrata</taxon>
        <taxon>Euteleostomi</taxon>
        <taxon>Actinopterygii</taxon>
        <taxon>Neopterygii</taxon>
        <taxon>Teleostei</taxon>
        <taxon>Neoteleostei</taxon>
        <taxon>Acanthomorphata</taxon>
        <taxon>Ovalentaria</taxon>
        <taxon>Atherinomorphae</taxon>
        <taxon>Cyprinodontiformes</taxon>
        <taxon>Goodeidae</taxon>
        <taxon>Ataeniobius</taxon>
    </lineage>
</organism>
<reference evidence="1 2" key="1">
    <citation type="submission" date="2021-07" db="EMBL/GenBank/DDBJ databases">
        <authorList>
            <person name="Palmer J.M."/>
        </authorList>
    </citation>
    <scope>NUCLEOTIDE SEQUENCE [LARGE SCALE GENOMIC DNA]</scope>
    <source>
        <strain evidence="1 2">AT_MEX2019</strain>
        <tissue evidence="1">Muscle</tissue>
    </source>
</reference>
<dbReference type="Proteomes" id="UP001345963">
    <property type="component" value="Unassembled WGS sequence"/>
</dbReference>
<protein>
    <submittedName>
        <fullName evidence="1">Uncharacterized protein</fullName>
    </submittedName>
</protein>
<keyword evidence="2" id="KW-1185">Reference proteome</keyword>
<accession>A0ABU7BS71</accession>